<gene>
    <name evidence="1" type="ORF">ACFS6H_14785</name>
</gene>
<accession>A0ABW6A9X1</accession>
<protein>
    <submittedName>
        <fullName evidence="1">Uncharacterized protein</fullName>
    </submittedName>
</protein>
<name>A0ABW6A9X1_9BACT</name>
<evidence type="ECO:0000313" key="1">
    <source>
        <dbReference type="EMBL" id="MFD2920988.1"/>
    </source>
</evidence>
<evidence type="ECO:0000313" key="2">
    <source>
        <dbReference type="Proteomes" id="UP001597511"/>
    </source>
</evidence>
<dbReference type="EMBL" id="JBHUOZ010000003">
    <property type="protein sequence ID" value="MFD2920988.1"/>
    <property type="molecule type" value="Genomic_DNA"/>
</dbReference>
<reference evidence="2" key="1">
    <citation type="journal article" date="2019" name="Int. J. Syst. Evol. Microbiol.">
        <title>The Global Catalogue of Microorganisms (GCM) 10K type strain sequencing project: providing services to taxonomists for standard genome sequencing and annotation.</title>
        <authorList>
            <consortium name="The Broad Institute Genomics Platform"/>
            <consortium name="The Broad Institute Genome Sequencing Center for Infectious Disease"/>
            <person name="Wu L."/>
            <person name="Ma J."/>
        </authorList>
    </citation>
    <scope>NUCLEOTIDE SEQUENCE [LARGE SCALE GENOMIC DNA]</scope>
    <source>
        <strain evidence="2">KCTC 23299</strain>
    </source>
</reference>
<dbReference type="Proteomes" id="UP001597511">
    <property type="component" value="Unassembled WGS sequence"/>
</dbReference>
<comment type="caution">
    <text evidence="1">The sequence shown here is derived from an EMBL/GenBank/DDBJ whole genome shotgun (WGS) entry which is preliminary data.</text>
</comment>
<keyword evidence="2" id="KW-1185">Reference proteome</keyword>
<sequence length="311" mass="36658">MFNLFNTNKNTPPPEWVAELQATQQRWFTFLEKLEVRMEELCTAAIPELKQLLQDDKDQYQQTFYKVQSGINGQMRNIRTKANDTYDAKVLDVYYNYKDQLGYHDQLDDFRNACSDRYHKTFEDKYNYWQQELDKAAVDDYELIYADILQKFEQSKNSFTCKQCGSPITIEKIFFISTYIACPACQTQNTFEPGSAARSLQHIARGLAEQRTKHLYDAFQQAVDMERELYHINHELQLSIHFEKDKQVAAAKQQQVAANELRRQQAIANAPELNRQYTKAMFDEWKAITPDLEEHLEKMYQQHLALINKSV</sequence>
<organism evidence="1 2">
    <name type="scientific">Terrimonas rubra</name>
    <dbReference type="NCBI Taxonomy" id="1035890"/>
    <lineage>
        <taxon>Bacteria</taxon>
        <taxon>Pseudomonadati</taxon>
        <taxon>Bacteroidota</taxon>
        <taxon>Chitinophagia</taxon>
        <taxon>Chitinophagales</taxon>
        <taxon>Chitinophagaceae</taxon>
        <taxon>Terrimonas</taxon>
    </lineage>
</organism>
<dbReference type="RefSeq" id="WP_386100415.1">
    <property type="nucleotide sequence ID" value="NZ_JBHUOZ010000003.1"/>
</dbReference>
<proteinExistence type="predicted"/>